<dbReference type="InterPro" id="IPR003593">
    <property type="entry name" value="AAA+_ATPase"/>
</dbReference>
<gene>
    <name evidence="4" type="primary">choV</name>
    <name evidence="4" type="ORF">KY084_12185</name>
</gene>
<accession>A0ABS6XN36</accession>
<dbReference type="InterPro" id="IPR017871">
    <property type="entry name" value="ABC_transporter-like_CS"/>
</dbReference>
<organism evidence="4 5">
    <name type="scientific">Stakelama flava</name>
    <dbReference type="NCBI Taxonomy" id="2860338"/>
    <lineage>
        <taxon>Bacteria</taxon>
        <taxon>Pseudomonadati</taxon>
        <taxon>Pseudomonadota</taxon>
        <taxon>Alphaproteobacteria</taxon>
        <taxon>Sphingomonadales</taxon>
        <taxon>Sphingomonadaceae</taxon>
        <taxon>Stakelama</taxon>
    </lineage>
</organism>
<dbReference type="GO" id="GO:0005524">
    <property type="term" value="F:ATP binding"/>
    <property type="evidence" value="ECO:0007669"/>
    <property type="project" value="UniProtKB-KW"/>
</dbReference>
<evidence type="ECO:0000256" key="2">
    <source>
        <dbReference type="ARBA" id="ARBA00022840"/>
    </source>
</evidence>
<dbReference type="PROSITE" id="PS00211">
    <property type="entry name" value="ABC_TRANSPORTER_1"/>
    <property type="match status" value="1"/>
</dbReference>
<keyword evidence="5" id="KW-1185">Reference proteome</keyword>
<dbReference type="Proteomes" id="UP001197214">
    <property type="component" value="Unassembled WGS sequence"/>
</dbReference>
<protein>
    <submittedName>
        <fullName evidence="4">Choline ABC transporter ATP-binding protein</fullName>
    </submittedName>
</protein>
<evidence type="ECO:0000313" key="5">
    <source>
        <dbReference type="Proteomes" id="UP001197214"/>
    </source>
</evidence>
<keyword evidence="2 4" id="KW-0067">ATP-binding</keyword>
<evidence type="ECO:0000313" key="4">
    <source>
        <dbReference type="EMBL" id="MBW4331628.1"/>
    </source>
</evidence>
<dbReference type="SMART" id="SM00382">
    <property type="entry name" value="AAA"/>
    <property type="match status" value="1"/>
</dbReference>
<dbReference type="PANTHER" id="PTHR43869">
    <property type="entry name" value="GLYCINE BETAINE/PROLINE BETAINE TRANSPORT SYSTEM ATP-BINDING PROTEIN PROV"/>
    <property type="match status" value="1"/>
</dbReference>
<dbReference type="Pfam" id="PF00005">
    <property type="entry name" value="ABC_tran"/>
    <property type="match status" value="1"/>
</dbReference>
<dbReference type="NCBIfam" id="TIGR03415">
    <property type="entry name" value="ABC_choXWV_ATP"/>
    <property type="match status" value="1"/>
</dbReference>
<sequence>MSTALEFRDVTILFAQGAGRKRDAAIARAMEMIAAGEERPGIAEETGVVLGVAHADLAVERGRISVLMGLSGSGKSTLLRAANGLNSVTSGQVLVHGEAGAQDIASCDAATLRDIRRHRVAMVFQQFGLLPWRTVRENVAFGLELRGEGKAEMRERVDQQLEMVGLHDWADSYASELSGGMQQRVGLARAFATDADILLMDEPFSALDPLIRAKLQDDLLELQQSVHKTIIFVSHDLDEAFKLGDQLTLLEGGRVVQTGTPKDIMMRPATDYVASFLEHMNPLNVVTGGAVMRPLSSLPREGDALLLDDGGRYRLEGEQVTLEGEVLPTTRIDRPDESDVHPTGVVICPWGAPVRALMRYYAETGHPVLLTKDRKLFGVCDGQDILRGLNETSGDRAA</sequence>
<dbReference type="PANTHER" id="PTHR43869:SF1">
    <property type="entry name" value="GLYCINE BETAINE_PROLINE BETAINE TRANSPORT SYSTEM ATP-BINDING PROTEIN PROV"/>
    <property type="match status" value="1"/>
</dbReference>
<dbReference type="EMBL" id="JAHWZX010000011">
    <property type="protein sequence ID" value="MBW4331628.1"/>
    <property type="molecule type" value="Genomic_DNA"/>
</dbReference>
<dbReference type="RefSeq" id="WP_219238748.1">
    <property type="nucleotide sequence ID" value="NZ_JAHWZX010000011.1"/>
</dbReference>
<evidence type="ECO:0000259" key="3">
    <source>
        <dbReference type="PROSITE" id="PS50893"/>
    </source>
</evidence>
<proteinExistence type="predicted"/>
<name>A0ABS6XN36_9SPHN</name>
<feature type="domain" description="ABC transporter" evidence="3">
    <location>
        <begin position="27"/>
        <end position="277"/>
    </location>
</feature>
<dbReference type="PROSITE" id="PS50893">
    <property type="entry name" value="ABC_TRANSPORTER_2"/>
    <property type="match status" value="1"/>
</dbReference>
<reference evidence="4 5" key="1">
    <citation type="submission" date="2021-07" db="EMBL/GenBank/DDBJ databases">
        <title>Stakelama flava sp. nov., a novel endophytic bacterium isolated from branch of Kandelia candel.</title>
        <authorList>
            <person name="Tuo L."/>
        </authorList>
    </citation>
    <scope>NUCLEOTIDE SEQUENCE [LARGE SCALE GENOMIC DNA]</scope>
    <source>
        <strain evidence="4 5">CBK3Z-3</strain>
    </source>
</reference>
<dbReference type="InterPro" id="IPR003439">
    <property type="entry name" value="ABC_transporter-like_ATP-bd"/>
</dbReference>
<comment type="caution">
    <text evidence="4">The sequence shown here is derived from an EMBL/GenBank/DDBJ whole genome shotgun (WGS) entry which is preliminary data.</text>
</comment>
<keyword evidence="1" id="KW-0547">Nucleotide-binding</keyword>
<evidence type="ECO:0000256" key="1">
    <source>
        <dbReference type="ARBA" id="ARBA00022741"/>
    </source>
</evidence>
<dbReference type="InterPro" id="IPR051921">
    <property type="entry name" value="ABC_osmolyte_uptake_ATP-bind"/>
</dbReference>
<dbReference type="InterPro" id="IPR022473">
    <property type="entry name" value="ABC_trnsptr_Choline_ATP-bd"/>
</dbReference>